<name>A0AAV4EK43_9GAST</name>
<proteinExistence type="predicted"/>
<evidence type="ECO:0000313" key="2">
    <source>
        <dbReference type="EMBL" id="GFR61204.1"/>
    </source>
</evidence>
<evidence type="ECO:0008006" key="4">
    <source>
        <dbReference type="Google" id="ProtNLM"/>
    </source>
</evidence>
<evidence type="ECO:0000313" key="3">
    <source>
        <dbReference type="Proteomes" id="UP000762676"/>
    </source>
</evidence>
<evidence type="ECO:0000256" key="1">
    <source>
        <dbReference type="SAM" id="Phobius"/>
    </source>
</evidence>
<organism evidence="2 3">
    <name type="scientific">Elysia marginata</name>
    <dbReference type="NCBI Taxonomy" id="1093978"/>
    <lineage>
        <taxon>Eukaryota</taxon>
        <taxon>Metazoa</taxon>
        <taxon>Spiralia</taxon>
        <taxon>Lophotrochozoa</taxon>
        <taxon>Mollusca</taxon>
        <taxon>Gastropoda</taxon>
        <taxon>Heterobranchia</taxon>
        <taxon>Euthyneura</taxon>
        <taxon>Panpulmonata</taxon>
        <taxon>Sacoglossa</taxon>
        <taxon>Placobranchoidea</taxon>
        <taxon>Plakobranchidae</taxon>
        <taxon>Elysia</taxon>
    </lineage>
</organism>
<protein>
    <recommendedName>
        <fullName evidence="4">Triple QxxK/R motif-containing protein</fullName>
    </recommendedName>
</protein>
<keyword evidence="1" id="KW-0812">Transmembrane</keyword>
<sequence>MTQASNKTCCHSKCSKCYCAAVVPRQKTCFEVLADSRAMTLILNLLLLLVIAMIIYEFYDVLDCNPDAIDIRGCKILKKPGEE</sequence>
<reference evidence="2 3" key="1">
    <citation type="journal article" date="2021" name="Elife">
        <title>Chloroplast acquisition without the gene transfer in kleptoplastic sea slugs, Plakobranchus ocellatus.</title>
        <authorList>
            <person name="Maeda T."/>
            <person name="Takahashi S."/>
            <person name="Yoshida T."/>
            <person name="Shimamura S."/>
            <person name="Takaki Y."/>
            <person name="Nagai Y."/>
            <person name="Toyoda A."/>
            <person name="Suzuki Y."/>
            <person name="Arimoto A."/>
            <person name="Ishii H."/>
            <person name="Satoh N."/>
            <person name="Nishiyama T."/>
            <person name="Hasebe M."/>
            <person name="Maruyama T."/>
            <person name="Minagawa J."/>
            <person name="Obokata J."/>
            <person name="Shigenobu S."/>
        </authorList>
    </citation>
    <scope>NUCLEOTIDE SEQUENCE [LARGE SCALE GENOMIC DNA]</scope>
</reference>
<dbReference type="EMBL" id="BMAT01010809">
    <property type="protein sequence ID" value="GFR61204.1"/>
    <property type="molecule type" value="Genomic_DNA"/>
</dbReference>
<dbReference type="Proteomes" id="UP000762676">
    <property type="component" value="Unassembled WGS sequence"/>
</dbReference>
<keyword evidence="1" id="KW-0472">Membrane</keyword>
<comment type="caution">
    <text evidence="2">The sequence shown here is derived from an EMBL/GenBank/DDBJ whole genome shotgun (WGS) entry which is preliminary data.</text>
</comment>
<feature type="transmembrane region" description="Helical" evidence="1">
    <location>
        <begin position="41"/>
        <end position="59"/>
    </location>
</feature>
<keyword evidence="3" id="KW-1185">Reference proteome</keyword>
<keyword evidence="1" id="KW-1133">Transmembrane helix</keyword>
<dbReference type="AlphaFoldDB" id="A0AAV4EK43"/>
<gene>
    <name evidence="2" type="ORF">ElyMa_005428700</name>
</gene>
<accession>A0AAV4EK43</accession>